<comment type="caution">
    <text evidence="5">The sequence shown here is derived from an EMBL/GenBank/DDBJ whole genome shotgun (WGS) entry which is preliminary data.</text>
</comment>
<keyword evidence="2" id="KW-0456">Lyase</keyword>
<accession>A0A965ZGA5</accession>
<proteinExistence type="predicted"/>
<dbReference type="Pfam" id="PF05426">
    <property type="entry name" value="Alginate_lyase"/>
    <property type="match status" value="1"/>
</dbReference>
<evidence type="ECO:0000256" key="2">
    <source>
        <dbReference type="ARBA" id="ARBA00023239"/>
    </source>
</evidence>
<evidence type="ECO:0000256" key="3">
    <source>
        <dbReference type="SAM" id="SignalP"/>
    </source>
</evidence>
<gene>
    <name evidence="5" type="ORF">GSY63_07800</name>
</gene>
<evidence type="ECO:0000313" key="6">
    <source>
        <dbReference type="Proteomes" id="UP000638732"/>
    </source>
</evidence>
<feature type="domain" description="Alginate lyase" evidence="4">
    <location>
        <begin position="111"/>
        <end position="320"/>
    </location>
</feature>
<dbReference type="GO" id="GO:0042597">
    <property type="term" value="C:periplasmic space"/>
    <property type="evidence" value="ECO:0007669"/>
    <property type="project" value="InterPro"/>
</dbReference>
<dbReference type="InterPro" id="IPR008929">
    <property type="entry name" value="Chondroitin_lyas"/>
</dbReference>
<organism evidence="5 6">
    <name type="scientific">Mucilaginibacter agri</name>
    <dbReference type="NCBI Taxonomy" id="2695265"/>
    <lineage>
        <taxon>Bacteria</taxon>
        <taxon>Pseudomonadati</taxon>
        <taxon>Bacteroidota</taxon>
        <taxon>Sphingobacteriia</taxon>
        <taxon>Sphingobacteriales</taxon>
        <taxon>Sphingobacteriaceae</taxon>
        <taxon>Mucilaginibacter</taxon>
    </lineage>
</organism>
<dbReference type="EMBL" id="WWEO01000041">
    <property type="protein sequence ID" value="NCD69257.1"/>
    <property type="molecule type" value="Genomic_DNA"/>
</dbReference>
<dbReference type="RefSeq" id="WP_166585240.1">
    <property type="nucleotide sequence ID" value="NZ_WWEO01000041.1"/>
</dbReference>
<dbReference type="AlphaFoldDB" id="A0A965ZGA5"/>
<feature type="chain" id="PRO_5038112388" description="Alginate lyase domain-containing protein" evidence="3">
    <location>
        <begin position="24"/>
        <end position="382"/>
    </location>
</feature>
<dbReference type="InterPro" id="IPR008397">
    <property type="entry name" value="Alginate_lyase_dom"/>
</dbReference>
<evidence type="ECO:0000256" key="1">
    <source>
        <dbReference type="ARBA" id="ARBA00022729"/>
    </source>
</evidence>
<keyword evidence="1 3" id="KW-0732">Signal</keyword>
<dbReference type="Gene3D" id="1.50.10.100">
    <property type="entry name" value="Chondroitin AC/alginate lyase"/>
    <property type="match status" value="1"/>
</dbReference>
<feature type="signal peptide" evidence="3">
    <location>
        <begin position="1"/>
        <end position="23"/>
    </location>
</feature>
<protein>
    <recommendedName>
        <fullName evidence="4">Alginate lyase domain-containing protein</fullName>
    </recommendedName>
</protein>
<dbReference type="Proteomes" id="UP000638732">
    <property type="component" value="Unassembled WGS sequence"/>
</dbReference>
<sequence length="382" mass="41657">MKRKNLSYWLGCALLLALSTFFYECKKSDVSHANADAAQPTAARAVTTFVHPGILNTTASLDVIRTQATDQSSSRWTAYNNSVIAYVDSHAVPTSFPSVVVAKSSGTTPTETQIKTDAELAYAIALRWAKTGDSQWSTKAKNILNGWATNFQSYSVDAGSNANQPDLEAAWVAPTFAAAGEILRYYTINGVGAGWSQSDIDNFSAFLNKLKVYINATPAYNNNWNVSAGYAKVALGVFFNSTSVYQSGVDILQGVMPSVINSSGVMPELCGRTDCVHYQYSLAGLTFAAEICREQNDNQLYGYNSSRISTGFNYMQQAYAGSTGCNYCSTSSPIYTGVEVANRYYNTSATNSLINKTHFQYDVPNDNTFLGFTQYTHRNVPL</sequence>
<reference evidence="5" key="1">
    <citation type="submission" date="2020-01" db="EMBL/GenBank/DDBJ databases">
        <authorList>
            <person name="Seo Y.L."/>
        </authorList>
    </citation>
    <scope>NUCLEOTIDE SEQUENCE</scope>
    <source>
        <strain evidence="5">R11</strain>
    </source>
</reference>
<reference evidence="5" key="2">
    <citation type="submission" date="2020-10" db="EMBL/GenBank/DDBJ databases">
        <title>Mucilaginibacter sp. nov., isolated from soil.</title>
        <authorList>
            <person name="Jeon C.O."/>
        </authorList>
    </citation>
    <scope>NUCLEOTIDE SEQUENCE</scope>
    <source>
        <strain evidence="5">R11</strain>
    </source>
</reference>
<keyword evidence="6" id="KW-1185">Reference proteome</keyword>
<evidence type="ECO:0000259" key="4">
    <source>
        <dbReference type="Pfam" id="PF05426"/>
    </source>
</evidence>
<dbReference type="SUPFAM" id="SSF48230">
    <property type="entry name" value="Chondroitin AC/alginate lyase"/>
    <property type="match status" value="1"/>
</dbReference>
<evidence type="ECO:0000313" key="5">
    <source>
        <dbReference type="EMBL" id="NCD69257.1"/>
    </source>
</evidence>
<name>A0A965ZGA5_9SPHI</name>
<dbReference type="GO" id="GO:0016829">
    <property type="term" value="F:lyase activity"/>
    <property type="evidence" value="ECO:0007669"/>
    <property type="project" value="UniProtKB-KW"/>
</dbReference>